<proteinExistence type="predicted"/>
<dbReference type="InterPro" id="IPR010502">
    <property type="entry name" value="Carb-bd_dom_fam9"/>
</dbReference>
<dbReference type="Pfam" id="PF06452">
    <property type="entry name" value="CBM9_1"/>
    <property type="match status" value="1"/>
</dbReference>
<dbReference type="InterPro" id="IPR011050">
    <property type="entry name" value="Pectin_lyase_fold/virulence"/>
</dbReference>
<feature type="domain" description="SLH" evidence="2">
    <location>
        <begin position="1674"/>
        <end position="1728"/>
    </location>
</feature>
<feature type="domain" description="SLH" evidence="2">
    <location>
        <begin position="1547"/>
        <end position="1605"/>
    </location>
</feature>
<dbReference type="Proteomes" id="UP000564806">
    <property type="component" value="Unassembled WGS sequence"/>
</dbReference>
<dbReference type="InterPro" id="IPR024535">
    <property type="entry name" value="RHGA/B-epi-like_pectate_lyase"/>
</dbReference>
<feature type="compositionally biased region" description="Low complexity" evidence="1">
    <location>
        <begin position="1296"/>
        <end position="1335"/>
    </location>
</feature>
<dbReference type="InterPro" id="IPR001119">
    <property type="entry name" value="SLH_dom"/>
</dbReference>
<evidence type="ECO:0000313" key="4">
    <source>
        <dbReference type="Proteomes" id="UP000564806"/>
    </source>
</evidence>
<evidence type="ECO:0000259" key="2">
    <source>
        <dbReference type="PROSITE" id="PS51272"/>
    </source>
</evidence>
<dbReference type="CDD" id="cd09621">
    <property type="entry name" value="CBM9_like_5"/>
    <property type="match status" value="1"/>
</dbReference>
<keyword evidence="4" id="KW-1185">Reference proteome</keyword>
<sequence>MVLQYDAESAHFKDAPLFTYKNTNTWKTHTYKLSDAYFGNGTNGGDFRLGVSGAGAPAGNPELILASVTITKAPRTAVDAQTKVYTTNYATQDVVIADGSVKDFGAVGDGVKDDTQAFQDALTAAGNRGGGVVFAPEGHYKITSNLIIPTGVTLRGDWVNPDTVNKQVKGTVLEAYGGRGDAEAPSFLQLAPSSGVTNLSVWYPEQSAEQPVLYPWTFEQLSGDSATIQNVTMVNSYNGIKIGPIWNELHYVKNVFGTVLNTGIFLDFTTDIGRLEHVRLAPDYWSGSGLAGSPQKEQLTNYLTGHAEGIVMGRSDWEYMSDIYLSGFKTGMRVTTRTDSLETANAQLYKINIEHSQVALKIEGVNDYGLLVTDSSFKADVGANPIAIQATPGFRSIVQFNQVTIGGQPHQAVVNEGTGILSFENSTFENWDDQAGGYAIVAKGGSLILGQSTFDKPSNHILLQDTVAEVNAVNSGYEGQLQVKNESEGAQLNIHQDDKYSLEALPEVAALDLAQQPKPATNGLYNVTEQLYGADKSGQIDAAAIVQQALNDAKLAGGGTVYLPAGIYRLNSPITVPSGVELRGSWDVPHHTIGGGTVFFTNYGENDPDGTPLITLEASSGVRGLSVYYDKQNWNTVKPYSWTIQGKGHGVYAINTTLINSYQGIDFGSYDTSGHYIDYVAGSPLKEGIFLGGGAEGGMVRNVQFNPHYYGRNNYPNHPESGEDFNKVWNYQKDHLDAFRVGHVKQETIFNTFVYGSMYGIHFEEQNGSGPEAVVIGHGTDGSKKGAVIDSAGPAGLSLINTELVSMSSSDKVYVVVGEGFDSKVTLFNTSMWGDTTRSFDIHAGTVRIQQANFTTVGERGINALGGDTALYNSYFQQPRTTHVYAGPDISKLVISNNLFKGGMQLVNEAVSKVFGTNLVPVALGIKRSPFNASEPDKANSVLTVTNVTEEQPLSGRLELLQPAGYAGKLKPVRFEGIALGQSLEIALPFLSSDTLKYRVTLDDGYTYTTSVRLAQSFAERNGAESTVTPTIELSSIDQYSSVGGQWKGTDDLSAHASVSWDTQNLYTTIVVKDDVHAQTWSGGDIWQGDSIQLGIDLSKKDGSASKNVNELGFALNNQGSVTKWRWRAPEGVQTGAFNNAQADITRDESTHLTTYNLKIPFSELHKPGYTFSPSDVIGFTLLINENDGAGRAGFMEYNQGIGSSKDATLYGDLILLDSAYAGLLEQSATAQVAQAETHKDITHKDSAANFVSLLPEGPVKTTLIARLAAIGGSVDPGPGTDPGTDPGNPNPGNPNPGTDPGGQKPEPGTETPSTSNPSSGSSSSVPAASGSKTSITLRGDGTVEVKTVPVVDSAAQSAKAVVASSELTSAFAQAKPDKNGVKHVSVQVASASGAKGYSIELPTAFVAAGSPDQVLELVLPTGTLTLPGNLLASLSKELDTTVTFSLREADRTKWSKDLQSKLGSRPAVELSILSGNKTLAWSDKNSKLTLSLPYVLSGTEQAQASGLGIWKILQDKQGEAVAGAKYADGTVQFKVTETGQYAVVLTAPIFADLSSVPWAQEAIEQLAAKGIIQGVSASAFNPEAQIKRADFVKLLVDTLGLTATTTASFSDVEQDAYYAEAVSIAKALGLATGSGDGAFLPNAAISREEAAVFIDRALKLQKIELAQAGTSTLGDFKDSSLIAGYARGSIGTLVEAGLLQGSGSSLNPKGKLTRAETSVLLYRIYSL</sequence>
<comment type="caution">
    <text evidence="3">The sequence shown here is derived from an EMBL/GenBank/DDBJ whole genome shotgun (WGS) entry which is preliminary data.</text>
</comment>
<dbReference type="GO" id="GO:0030246">
    <property type="term" value="F:carbohydrate binding"/>
    <property type="evidence" value="ECO:0007669"/>
    <property type="project" value="InterPro"/>
</dbReference>
<name>A0A850EMN7_9BACL</name>
<dbReference type="EMBL" id="JABWCS010000184">
    <property type="protein sequence ID" value="NUU59361.1"/>
    <property type="molecule type" value="Genomic_DNA"/>
</dbReference>
<evidence type="ECO:0000256" key="1">
    <source>
        <dbReference type="SAM" id="MobiDB-lite"/>
    </source>
</evidence>
<dbReference type="PROSITE" id="PS51272">
    <property type="entry name" value="SLH"/>
    <property type="match status" value="3"/>
</dbReference>
<organism evidence="3 4">
    <name type="scientific">Paenibacillus agri</name>
    <dbReference type="NCBI Taxonomy" id="2744309"/>
    <lineage>
        <taxon>Bacteria</taxon>
        <taxon>Bacillati</taxon>
        <taxon>Bacillota</taxon>
        <taxon>Bacilli</taxon>
        <taxon>Bacillales</taxon>
        <taxon>Paenibacillaceae</taxon>
        <taxon>Paenibacillus</taxon>
    </lineage>
</organism>
<feature type="domain" description="SLH" evidence="2">
    <location>
        <begin position="1606"/>
        <end position="1669"/>
    </location>
</feature>
<dbReference type="Pfam" id="PF00395">
    <property type="entry name" value="SLH"/>
    <property type="match status" value="3"/>
</dbReference>
<dbReference type="Gene3D" id="2.160.20.10">
    <property type="entry name" value="Single-stranded right-handed beta-helix, Pectin lyase-like"/>
    <property type="match status" value="2"/>
</dbReference>
<dbReference type="SUPFAM" id="SSF51126">
    <property type="entry name" value="Pectin lyase-like"/>
    <property type="match status" value="2"/>
</dbReference>
<dbReference type="Gene3D" id="2.60.40.1190">
    <property type="match status" value="1"/>
</dbReference>
<dbReference type="GO" id="GO:0004553">
    <property type="term" value="F:hydrolase activity, hydrolyzing O-glycosyl compounds"/>
    <property type="evidence" value="ECO:0007669"/>
    <property type="project" value="InterPro"/>
</dbReference>
<dbReference type="Pfam" id="PF12708">
    <property type="entry name" value="Pect-lyase_RHGA_epim"/>
    <property type="match status" value="2"/>
</dbReference>
<feature type="compositionally biased region" description="Low complexity" evidence="1">
    <location>
        <begin position="1276"/>
        <end position="1288"/>
    </location>
</feature>
<reference evidence="3" key="1">
    <citation type="submission" date="2020-06" db="EMBL/GenBank/DDBJ databases">
        <title>Paenibacillus sp. nov., isolated from soil.</title>
        <authorList>
            <person name="Seo Y.L."/>
        </authorList>
    </citation>
    <scope>NUCLEOTIDE SEQUENCE [LARGE SCALE GENOMIC DNA]</scope>
    <source>
        <strain evidence="3">JW14</strain>
    </source>
</reference>
<gene>
    <name evidence="3" type="ORF">HPT30_03210</name>
</gene>
<feature type="region of interest" description="Disordered" evidence="1">
    <location>
        <begin position="1273"/>
        <end position="1339"/>
    </location>
</feature>
<dbReference type="InterPro" id="IPR012334">
    <property type="entry name" value="Pectin_lyas_fold"/>
</dbReference>
<dbReference type="GO" id="GO:0016052">
    <property type="term" value="P:carbohydrate catabolic process"/>
    <property type="evidence" value="ECO:0007669"/>
    <property type="project" value="InterPro"/>
</dbReference>
<dbReference type="SUPFAM" id="SSF49344">
    <property type="entry name" value="CBD9-like"/>
    <property type="match status" value="1"/>
</dbReference>
<evidence type="ECO:0000313" key="3">
    <source>
        <dbReference type="EMBL" id="NUU59361.1"/>
    </source>
</evidence>
<accession>A0A850EMN7</accession>
<protein>
    <submittedName>
        <fullName evidence="3">S-layer homology domain-containing protein</fullName>
    </submittedName>
</protein>